<feature type="chain" id="PRO_5046853106" description="Amine oxidase" evidence="6">
    <location>
        <begin position="20"/>
        <end position="505"/>
    </location>
</feature>
<sequence>MKSSFLIPQLLLLAQTTLAQPLSSYDTIVIGGGLSGLGAAKSLSSAGKTFVVLEARDRVGGRVWNRELQGGGYTEVGAEFVGETQDKVLALAAELGLELYPEYNTGSNVLYHRGERTTYGATPVPPVDGLSQTQLLTVIGSLNTLALGVDVQNPWNSTLAPHWDRKTLEQWLQPFLLTETARFLIETAIETVFSVKPDEMSLLYALTYVAAAGNETTKGTFDRLISIDDGGAQQWRVDGGTQLLAIKLAEKLGNDNIRLSSPVSKISKCADDDDGDGDDDAYTVTLKDGTTVRGAHVIVAMSPPLARQITYEPSLPEARDQLTAQMRMGSIGKAIAIYETAWWRSEAHGSLTGQAVSDSGLARSTFDQSLRPGHSPPVSALMTFLEADQMREYDNKTEAEVTEQVGRDFAAYFAAYFAAEGDEAAAEAVANVKEWVVQRWDLEEYSQGGPVAVAGPGIYTNYGPALKQRVGNLHFAGTEASDYWIGYMDGALRSGYRAAAEVIEG</sequence>
<dbReference type="EMBL" id="JAQQWM010000007">
    <property type="protein sequence ID" value="KAK8057623.1"/>
    <property type="molecule type" value="Genomic_DNA"/>
</dbReference>
<dbReference type="InterPro" id="IPR001613">
    <property type="entry name" value="Flavin_amine_oxidase"/>
</dbReference>
<comment type="cofactor">
    <cofactor evidence="1 5">
        <name>FAD</name>
        <dbReference type="ChEBI" id="CHEBI:57692"/>
    </cofactor>
</comment>
<dbReference type="InterPro" id="IPR036188">
    <property type="entry name" value="FAD/NAD-bd_sf"/>
</dbReference>
<evidence type="ECO:0000256" key="1">
    <source>
        <dbReference type="ARBA" id="ARBA00001974"/>
    </source>
</evidence>
<feature type="domain" description="Amine oxidase" evidence="7">
    <location>
        <begin position="34"/>
        <end position="503"/>
    </location>
</feature>
<dbReference type="SUPFAM" id="SSF54373">
    <property type="entry name" value="FAD-linked reductases, C-terminal domain"/>
    <property type="match status" value="1"/>
</dbReference>
<dbReference type="InterPro" id="IPR050703">
    <property type="entry name" value="Flavin_MAO"/>
</dbReference>
<dbReference type="Gene3D" id="3.90.660.10">
    <property type="match status" value="1"/>
</dbReference>
<evidence type="ECO:0000256" key="4">
    <source>
        <dbReference type="ARBA" id="ARBA00048448"/>
    </source>
</evidence>
<evidence type="ECO:0000313" key="8">
    <source>
        <dbReference type="EMBL" id="KAK8057623.1"/>
    </source>
</evidence>
<dbReference type="PANTHER" id="PTHR43563:SF1">
    <property type="entry name" value="AMINE OXIDASE [FLAVIN-CONTAINING] B"/>
    <property type="match status" value="1"/>
</dbReference>
<protein>
    <recommendedName>
        <fullName evidence="5">Amine oxidase</fullName>
        <ecNumber evidence="5">1.4.3.-</ecNumber>
    </recommendedName>
</protein>
<dbReference type="PRINTS" id="PR00757">
    <property type="entry name" value="AMINEOXDASEF"/>
</dbReference>
<gene>
    <name evidence="8" type="ORF">PG996_011560</name>
</gene>
<name>A0ABR1UFE5_9PEZI</name>
<evidence type="ECO:0000256" key="5">
    <source>
        <dbReference type="RuleBase" id="RU362067"/>
    </source>
</evidence>
<reference evidence="8 9" key="1">
    <citation type="submission" date="2023-01" db="EMBL/GenBank/DDBJ databases">
        <title>Analysis of 21 Apiospora genomes using comparative genomics revels a genus with tremendous synthesis potential of carbohydrate active enzymes and secondary metabolites.</title>
        <authorList>
            <person name="Sorensen T."/>
        </authorList>
    </citation>
    <scope>NUCLEOTIDE SEQUENCE [LARGE SCALE GENOMIC DNA]</scope>
    <source>
        <strain evidence="8 9">CBS 83171</strain>
    </source>
</reference>
<evidence type="ECO:0000256" key="2">
    <source>
        <dbReference type="ARBA" id="ARBA00005995"/>
    </source>
</evidence>
<keyword evidence="5" id="KW-0285">Flavoprotein</keyword>
<keyword evidence="5" id="KW-0274">FAD</keyword>
<comment type="caution">
    <text evidence="8">The sequence shown here is derived from an EMBL/GenBank/DDBJ whole genome shotgun (WGS) entry which is preliminary data.</text>
</comment>
<accession>A0ABR1UFE5</accession>
<evidence type="ECO:0000256" key="3">
    <source>
        <dbReference type="ARBA" id="ARBA00023002"/>
    </source>
</evidence>
<dbReference type="Gene3D" id="1.10.405.10">
    <property type="entry name" value="Guanine Nucleotide Dissociation Inhibitor, domain 1"/>
    <property type="match status" value="1"/>
</dbReference>
<keyword evidence="9" id="KW-1185">Reference proteome</keyword>
<evidence type="ECO:0000313" key="9">
    <source>
        <dbReference type="Proteomes" id="UP001446871"/>
    </source>
</evidence>
<dbReference type="SUPFAM" id="SSF51905">
    <property type="entry name" value="FAD/NAD(P)-binding domain"/>
    <property type="match status" value="1"/>
</dbReference>
<organism evidence="8 9">
    <name type="scientific">Apiospora saccharicola</name>
    <dbReference type="NCBI Taxonomy" id="335842"/>
    <lineage>
        <taxon>Eukaryota</taxon>
        <taxon>Fungi</taxon>
        <taxon>Dikarya</taxon>
        <taxon>Ascomycota</taxon>
        <taxon>Pezizomycotina</taxon>
        <taxon>Sordariomycetes</taxon>
        <taxon>Xylariomycetidae</taxon>
        <taxon>Amphisphaeriales</taxon>
        <taxon>Apiosporaceae</taxon>
        <taxon>Apiospora</taxon>
    </lineage>
</organism>
<keyword evidence="3 5" id="KW-0560">Oxidoreductase</keyword>
<dbReference type="InterPro" id="IPR002937">
    <property type="entry name" value="Amino_oxidase"/>
</dbReference>
<dbReference type="Gene3D" id="3.50.50.60">
    <property type="entry name" value="FAD/NAD(P)-binding domain"/>
    <property type="match status" value="1"/>
</dbReference>
<proteinExistence type="inferred from homology"/>
<dbReference type="Pfam" id="PF01593">
    <property type="entry name" value="Amino_oxidase"/>
    <property type="match status" value="1"/>
</dbReference>
<evidence type="ECO:0000256" key="6">
    <source>
        <dbReference type="SAM" id="SignalP"/>
    </source>
</evidence>
<comment type="catalytic activity">
    <reaction evidence="4">
        <text>a secondary aliphatic amine + O2 + H2O = a primary amine + an aldehyde + H2O2</text>
        <dbReference type="Rhea" id="RHEA:26414"/>
        <dbReference type="ChEBI" id="CHEBI:15377"/>
        <dbReference type="ChEBI" id="CHEBI:15379"/>
        <dbReference type="ChEBI" id="CHEBI:16240"/>
        <dbReference type="ChEBI" id="CHEBI:17478"/>
        <dbReference type="ChEBI" id="CHEBI:58855"/>
        <dbReference type="ChEBI" id="CHEBI:65296"/>
        <dbReference type="EC" id="1.4.3.4"/>
    </reaction>
</comment>
<dbReference type="Proteomes" id="UP001446871">
    <property type="component" value="Unassembled WGS sequence"/>
</dbReference>
<evidence type="ECO:0000259" key="7">
    <source>
        <dbReference type="Pfam" id="PF01593"/>
    </source>
</evidence>
<dbReference type="PANTHER" id="PTHR43563">
    <property type="entry name" value="AMINE OXIDASE"/>
    <property type="match status" value="1"/>
</dbReference>
<dbReference type="EC" id="1.4.3.-" evidence="5"/>
<comment type="similarity">
    <text evidence="2 5">Belongs to the flavin monoamine oxidase family.</text>
</comment>
<keyword evidence="6" id="KW-0732">Signal</keyword>
<feature type="signal peptide" evidence="6">
    <location>
        <begin position="1"/>
        <end position="19"/>
    </location>
</feature>